<feature type="domain" description="Transposase IS204/IS1001/IS1096/IS1165 zinc-finger" evidence="1">
    <location>
        <begin position="39"/>
        <end position="79"/>
    </location>
</feature>
<dbReference type="Proteomes" id="UP000548787">
    <property type="component" value="Unassembled WGS sequence"/>
</dbReference>
<name>A0A7W1YGW5_9LIST</name>
<evidence type="ECO:0000313" key="2">
    <source>
        <dbReference type="EMBL" id="MBA3927091.1"/>
    </source>
</evidence>
<dbReference type="AlphaFoldDB" id="A0A7W1YGW5"/>
<proteinExistence type="predicted"/>
<dbReference type="Pfam" id="PF14690">
    <property type="entry name" value="Zn_ribbon_ISL3"/>
    <property type="match status" value="1"/>
</dbReference>
<evidence type="ECO:0000313" key="3">
    <source>
        <dbReference type="Proteomes" id="UP000548787"/>
    </source>
</evidence>
<comment type="caution">
    <text evidence="2">The sequence shown here is derived from an EMBL/GenBank/DDBJ whole genome shotgun (WGS) entry which is preliminary data.</text>
</comment>
<reference evidence="2 3" key="1">
    <citation type="submission" date="2020-08" db="EMBL/GenBank/DDBJ databases">
        <title>Listeria ohnekaius sp. nov. and Listeria portnoyii sp. nov. isolated from non-agricultural and natural environments.</title>
        <authorList>
            <person name="Weller D."/>
            <person name="Belias A.M."/>
            <person name="Liao J."/>
            <person name="Guo S."/>
            <person name="Orsi R.H."/>
            <person name="Wiedmann M."/>
        </authorList>
    </citation>
    <scope>NUCLEOTIDE SEQUENCE [LARGE SCALE GENOMIC DNA]</scope>
    <source>
        <strain evidence="2 3">FSL W9-0585</strain>
    </source>
</reference>
<dbReference type="InterPro" id="IPR029261">
    <property type="entry name" value="Transposase_Znf"/>
</dbReference>
<keyword evidence="3" id="KW-1185">Reference proteome</keyword>
<dbReference type="EMBL" id="JABJVM010000013">
    <property type="protein sequence ID" value="MBA3927091.1"/>
    <property type="molecule type" value="Genomic_DNA"/>
</dbReference>
<protein>
    <submittedName>
        <fullName evidence="2">Transposase family protein</fullName>
    </submittedName>
</protein>
<sequence length="83" mass="10390">MPDHFIIQLMGLENKNVQLIKHSIEKDTCHLHIQLKRKKHTCPHCQTGINRMRDYRTHLFQHLKMAEKRVYIHYWKRRYLRER</sequence>
<evidence type="ECO:0000259" key="1">
    <source>
        <dbReference type="Pfam" id="PF14690"/>
    </source>
</evidence>
<organism evidence="2 3">
    <name type="scientific">Listeria rustica</name>
    <dbReference type="NCBI Taxonomy" id="2713503"/>
    <lineage>
        <taxon>Bacteria</taxon>
        <taxon>Bacillati</taxon>
        <taxon>Bacillota</taxon>
        <taxon>Bacilli</taxon>
        <taxon>Bacillales</taxon>
        <taxon>Listeriaceae</taxon>
        <taxon>Listeria</taxon>
    </lineage>
</organism>
<accession>A0A7W1YGW5</accession>
<gene>
    <name evidence="2" type="ORF">HPK16_12140</name>
</gene>
<dbReference type="RefSeq" id="WP_181677204.1">
    <property type="nucleotide sequence ID" value="NZ_JABJVM010000013.1"/>
</dbReference>